<dbReference type="EC" id="3.2.1.46" evidence="2"/>
<dbReference type="SUPFAM" id="SSF51445">
    <property type="entry name" value="(Trans)glycosidases"/>
    <property type="match status" value="1"/>
</dbReference>
<dbReference type="Pfam" id="PF21708">
    <property type="entry name" value="Glyco_hydro_59_C"/>
    <property type="match status" value="1"/>
</dbReference>
<dbReference type="RefSeq" id="XP_002114756.1">
    <property type="nucleotide sequence ID" value="XM_002114720.1"/>
</dbReference>
<dbReference type="HOGENOM" id="CLU_015456_2_0_1"/>
<name>B3S321_TRIAD</name>
<evidence type="ECO:0000313" key="17">
    <source>
        <dbReference type="EMBL" id="EDV22890.1"/>
    </source>
</evidence>
<evidence type="ECO:0000256" key="9">
    <source>
        <dbReference type="ARBA" id="ARBA00023180"/>
    </source>
</evidence>
<dbReference type="STRING" id="10228.B3S321"/>
<evidence type="ECO:0000259" key="16">
    <source>
        <dbReference type="Pfam" id="PF21708"/>
    </source>
</evidence>
<evidence type="ECO:0000256" key="8">
    <source>
        <dbReference type="ARBA" id="ARBA00023157"/>
    </source>
</evidence>
<keyword evidence="10" id="KW-0326">Glycosidase</keyword>
<keyword evidence="18" id="KW-1185">Reference proteome</keyword>
<dbReference type="PANTHER" id="PTHR15172">
    <property type="entry name" value="GALACTOCEREBROSIDASE"/>
    <property type="match status" value="1"/>
</dbReference>
<feature type="domain" description="Glycosyl hydrolase family 59 catalytic" evidence="14">
    <location>
        <begin position="40"/>
        <end position="334"/>
    </location>
</feature>
<dbReference type="InterPro" id="IPR049162">
    <property type="entry name" value="GH59_C"/>
</dbReference>
<dbReference type="Gene3D" id="2.60.120.560">
    <property type="entry name" value="Exo-inulinase, domain 1"/>
    <property type="match status" value="1"/>
</dbReference>
<keyword evidence="3 13" id="KW-0732">Signal</keyword>
<evidence type="ECO:0000256" key="5">
    <source>
        <dbReference type="ARBA" id="ARBA00022919"/>
    </source>
</evidence>
<evidence type="ECO:0000256" key="13">
    <source>
        <dbReference type="SAM" id="SignalP"/>
    </source>
</evidence>
<dbReference type="PhylomeDB" id="B3S321"/>
<comment type="similarity">
    <text evidence="1">Belongs to the glycosyl hydrolase 59 family.</text>
</comment>
<feature type="active site" description="Nucleophile" evidence="12">
    <location>
        <position position="259"/>
    </location>
</feature>
<evidence type="ECO:0000256" key="12">
    <source>
        <dbReference type="PIRSR" id="PIRSR601286-50"/>
    </source>
</evidence>
<keyword evidence="4" id="KW-0378">Hydrolase</keyword>
<dbReference type="InterPro" id="IPR013785">
    <property type="entry name" value="Aldolase_TIM"/>
</dbReference>
<dbReference type="PRINTS" id="PR00850">
    <property type="entry name" value="GLHYDRLASE59"/>
</dbReference>
<feature type="domain" description="Glycosyl hydrolase family 59 central" evidence="15">
    <location>
        <begin position="342"/>
        <end position="459"/>
    </location>
</feature>
<sequence>MGAIHRSRAITWLIVAIFSHLRANGHDYPIDDSVGLGPVFDGIGAISGGGATSRLLVSYPQSQREQVLDYLFKPNFGASLHTFKVEIGGDGQSTDGTEPSHMHSEDDENYQRGYEWYLMVQAKKRNPNIKLYGLPWAFPGWVGKGTQDPYKYPLITAKYITKWLMGARKYYNLTIDYVGIWNERPFNSNYIKELRKTLNENGLEKTKIVAADNHWNDIASAIQNDPELAAVVDIIGAHYPGTMSPKEASATGKPLWASEDYSTTDNKIGGGCFARIINQNYVNGNMSSTIAWNLVASYYNGLPYPNDGLMTANEPWSGHYEVASPIWLAAHTTQFAFPGWFYLKRGFGSGHLEKNGSFVTFIDPTKKKFAIVIEAMSHEHSQCIRPPLPQYSITNQVALFRLQGSLKNLVDKVTLWRTCLKFNGPSSLFERIGTIPVVNNVIELKIDVDCTYTITNTAGQRKGHYPNPPAGQEFPLPYHDDFDNYQIASEAKYFADQTGVFEIHNSNTPKHGRVMRQMVFNSPISWCTDAAQPISLIGNSDWKDITVQTDFLIEKGEGVLIAARIGFGGCNIAFTPGVVLRITIHGYFTLSEDLGGFLTIHSGKLLTPIGLNTWHTATLTVKGGMAAATFDHKPLFNNIFVGYSEGFAAIGAQSFIPVQFDNFSVRRS</sequence>
<organism evidence="17 18">
    <name type="scientific">Trichoplax adhaerens</name>
    <name type="common">Trichoplax reptans</name>
    <dbReference type="NCBI Taxonomy" id="10228"/>
    <lineage>
        <taxon>Eukaryota</taxon>
        <taxon>Metazoa</taxon>
        <taxon>Placozoa</taxon>
        <taxon>Uniplacotomia</taxon>
        <taxon>Trichoplacea</taxon>
        <taxon>Trichoplacidae</taxon>
        <taxon>Trichoplax</taxon>
    </lineage>
</organism>
<keyword evidence="7" id="KW-0443">Lipid metabolism</keyword>
<evidence type="ECO:0000256" key="7">
    <source>
        <dbReference type="ARBA" id="ARBA00023098"/>
    </source>
</evidence>
<feature type="chain" id="PRO_5002797240" description="galactosylceramidase" evidence="13">
    <location>
        <begin position="26"/>
        <end position="668"/>
    </location>
</feature>
<dbReference type="InParanoid" id="B3S321"/>
<dbReference type="InterPro" id="IPR035394">
    <property type="entry name" value="Glyco_hydro_59_dom"/>
</dbReference>
<dbReference type="GO" id="GO:0005764">
    <property type="term" value="C:lysosome"/>
    <property type="evidence" value="ECO:0000318"/>
    <property type="project" value="GO_Central"/>
</dbReference>
<dbReference type="AlphaFoldDB" id="B3S321"/>
<keyword evidence="5" id="KW-0746">Sphingolipid metabolism</keyword>
<evidence type="ECO:0000259" key="15">
    <source>
        <dbReference type="Pfam" id="PF17387"/>
    </source>
</evidence>
<dbReference type="Gene3D" id="3.20.20.70">
    <property type="entry name" value="Aldolase class I"/>
    <property type="match status" value="1"/>
</dbReference>
<dbReference type="Pfam" id="PF17387">
    <property type="entry name" value="Glyco_hydro_59M"/>
    <property type="match status" value="1"/>
</dbReference>
<dbReference type="Pfam" id="PF02057">
    <property type="entry name" value="Glyco_hydro_59"/>
    <property type="match status" value="1"/>
</dbReference>
<protein>
    <recommendedName>
        <fullName evidence="2">galactosylceramidase</fullName>
        <ecNumber evidence="2">3.2.1.46</ecNumber>
    </recommendedName>
    <alternativeName>
        <fullName evidence="11">Galactosylceramidase</fullName>
    </alternativeName>
</protein>
<keyword evidence="9" id="KW-0325">Glycoprotein</keyword>
<dbReference type="OMA" id="KYPKNGW"/>
<dbReference type="InterPro" id="IPR049161">
    <property type="entry name" value="GH59_cat"/>
</dbReference>
<dbReference type="GO" id="GO:0016020">
    <property type="term" value="C:membrane"/>
    <property type="evidence" value="ECO:0007669"/>
    <property type="project" value="GOC"/>
</dbReference>
<feature type="active site" description="Proton donor/acceptor" evidence="12">
    <location>
        <position position="183"/>
    </location>
</feature>
<dbReference type="Proteomes" id="UP000009022">
    <property type="component" value="Unassembled WGS sequence"/>
</dbReference>
<evidence type="ECO:0000256" key="3">
    <source>
        <dbReference type="ARBA" id="ARBA00022729"/>
    </source>
</evidence>
<accession>B3S321</accession>
<evidence type="ECO:0000256" key="4">
    <source>
        <dbReference type="ARBA" id="ARBA00022801"/>
    </source>
</evidence>
<dbReference type="PANTHER" id="PTHR15172:SF1">
    <property type="entry name" value="GALACTOCEREBROSIDASE"/>
    <property type="match status" value="1"/>
</dbReference>
<gene>
    <name evidence="17" type="ORF">TRIADDRAFT_28351</name>
</gene>
<dbReference type="FunFam" id="3.20.20.80:FF:000026">
    <property type="entry name" value="galactocerebrosidase precursor"/>
    <property type="match status" value="1"/>
</dbReference>
<evidence type="ECO:0000313" key="18">
    <source>
        <dbReference type="Proteomes" id="UP000009022"/>
    </source>
</evidence>
<dbReference type="EMBL" id="DS985248">
    <property type="protein sequence ID" value="EDV22890.1"/>
    <property type="molecule type" value="Genomic_DNA"/>
</dbReference>
<evidence type="ECO:0000256" key="2">
    <source>
        <dbReference type="ARBA" id="ARBA00012657"/>
    </source>
</evidence>
<dbReference type="eggNOG" id="ENOG502QQ1Q">
    <property type="taxonomic scope" value="Eukaryota"/>
</dbReference>
<reference evidence="17 18" key="1">
    <citation type="journal article" date="2008" name="Nature">
        <title>The Trichoplax genome and the nature of placozoans.</title>
        <authorList>
            <person name="Srivastava M."/>
            <person name="Begovic E."/>
            <person name="Chapman J."/>
            <person name="Putnam N.H."/>
            <person name="Hellsten U."/>
            <person name="Kawashima T."/>
            <person name="Kuo A."/>
            <person name="Mitros T."/>
            <person name="Salamov A."/>
            <person name="Carpenter M.L."/>
            <person name="Signorovitch A.Y."/>
            <person name="Moreno M.A."/>
            <person name="Kamm K."/>
            <person name="Grimwood J."/>
            <person name="Schmutz J."/>
            <person name="Shapiro H."/>
            <person name="Grigoriev I.V."/>
            <person name="Buss L.W."/>
            <person name="Schierwater B."/>
            <person name="Dellaporta S.L."/>
            <person name="Rokhsar D.S."/>
        </authorList>
    </citation>
    <scope>NUCLEOTIDE SEQUENCE [LARGE SCALE GENOMIC DNA]</scope>
    <source>
        <strain evidence="17 18">Grell-BS-1999</strain>
    </source>
</reference>
<feature type="domain" description="Glycosyl hydrolase family 59 C-terminal lectin" evidence="16">
    <location>
        <begin position="496"/>
        <end position="667"/>
    </location>
</feature>
<evidence type="ECO:0000256" key="11">
    <source>
        <dbReference type="ARBA" id="ARBA00033098"/>
    </source>
</evidence>
<keyword evidence="6" id="KW-0442">Lipid degradation</keyword>
<evidence type="ECO:0000256" key="1">
    <source>
        <dbReference type="ARBA" id="ARBA00005637"/>
    </source>
</evidence>
<feature type="signal peptide" evidence="13">
    <location>
        <begin position="1"/>
        <end position="25"/>
    </location>
</feature>
<dbReference type="FunFam" id="3.20.20.70:FF:000091">
    <property type="entry name" value="galactocerebrosidase precursor"/>
    <property type="match status" value="1"/>
</dbReference>
<evidence type="ECO:0000259" key="14">
    <source>
        <dbReference type="Pfam" id="PF02057"/>
    </source>
</evidence>
<dbReference type="OrthoDB" id="440760at2759"/>
<dbReference type="InterPro" id="IPR001286">
    <property type="entry name" value="Glyco_hydro_59"/>
</dbReference>
<dbReference type="InterPro" id="IPR017853">
    <property type="entry name" value="GH"/>
</dbReference>
<dbReference type="GO" id="GO:0006683">
    <property type="term" value="P:galactosylceramide catabolic process"/>
    <property type="evidence" value="ECO:0000318"/>
    <property type="project" value="GO_Central"/>
</dbReference>
<evidence type="ECO:0000256" key="10">
    <source>
        <dbReference type="ARBA" id="ARBA00023295"/>
    </source>
</evidence>
<keyword evidence="8" id="KW-1015">Disulfide bond</keyword>
<dbReference type="CTD" id="6755797"/>
<dbReference type="GeneID" id="6755797"/>
<proteinExistence type="inferred from homology"/>
<dbReference type="Gene3D" id="3.20.20.80">
    <property type="entry name" value="Glycosidases"/>
    <property type="match status" value="1"/>
</dbReference>
<dbReference type="KEGG" id="tad:TRIADDRAFT_28351"/>
<dbReference type="GO" id="GO:0004336">
    <property type="term" value="F:galactosylceramidase activity"/>
    <property type="evidence" value="ECO:0000318"/>
    <property type="project" value="GO_Central"/>
</dbReference>
<evidence type="ECO:0000256" key="6">
    <source>
        <dbReference type="ARBA" id="ARBA00022963"/>
    </source>
</evidence>